<comment type="caution">
    <text evidence="2">The sequence shown here is derived from an EMBL/GenBank/DDBJ whole genome shotgun (WGS) entry which is preliminary data.</text>
</comment>
<evidence type="ECO:0008006" key="4">
    <source>
        <dbReference type="Google" id="ProtNLM"/>
    </source>
</evidence>
<proteinExistence type="predicted"/>
<feature type="transmembrane region" description="Helical" evidence="1">
    <location>
        <begin position="24"/>
        <end position="42"/>
    </location>
</feature>
<evidence type="ECO:0000256" key="1">
    <source>
        <dbReference type="SAM" id="Phobius"/>
    </source>
</evidence>
<dbReference type="Proteomes" id="UP000705983">
    <property type="component" value="Unassembled WGS sequence"/>
</dbReference>
<gene>
    <name evidence="2" type="ORF">JVW63_05045</name>
</gene>
<keyword evidence="1" id="KW-1133">Transmembrane helix</keyword>
<keyword evidence="1" id="KW-0812">Transmembrane</keyword>
<accession>A0ABS2TEI6</accession>
<evidence type="ECO:0000313" key="2">
    <source>
        <dbReference type="EMBL" id="MBM9433066.1"/>
    </source>
</evidence>
<sequence>MGTCDYSDARAEFSASSRQSRDRAILFASIAGIVLLVGAFLIGDVVTFAAAAGTALLAWAGVQLVGIGYLRTRPKNPAVGLSIVAGAATVLAVLLITPGGTAAVTIAGAWLACGAATEVLRGSQWRRALTAEGTSGEVVRTLAVHTGYDGTPLVSFLSSGVLVGVWAAVLGALPWLTPFAILVHVAAALGLSASPRTR</sequence>
<organism evidence="2 3">
    <name type="scientific">Flaviflexus equikiangi</name>
    <dbReference type="NCBI Taxonomy" id="2758573"/>
    <lineage>
        <taxon>Bacteria</taxon>
        <taxon>Bacillati</taxon>
        <taxon>Actinomycetota</taxon>
        <taxon>Actinomycetes</taxon>
        <taxon>Actinomycetales</taxon>
        <taxon>Actinomycetaceae</taxon>
        <taxon>Flaviflexus</taxon>
    </lineage>
</organism>
<dbReference type="RefSeq" id="WP_187996379.1">
    <property type="nucleotide sequence ID" value="NZ_JACEXG010000002.1"/>
</dbReference>
<name>A0ABS2TEI6_9ACTO</name>
<keyword evidence="1" id="KW-0472">Membrane</keyword>
<evidence type="ECO:0000313" key="3">
    <source>
        <dbReference type="Proteomes" id="UP000705983"/>
    </source>
</evidence>
<protein>
    <recommendedName>
        <fullName evidence="4">DUF308 domain-containing protein</fullName>
    </recommendedName>
</protein>
<feature type="transmembrane region" description="Helical" evidence="1">
    <location>
        <begin position="77"/>
        <end position="96"/>
    </location>
</feature>
<dbReference type="EMBL" id="JAFFJS010000002">
    <property type="protein sequence ID" value="MBM9433066.1"/>
    <property type="molecule type" value="Genomic_DNA"/>
</dbReference>
<feature type="transmembrane region" description="Helical" evidence="1">
    <location>
        <begin position="48"/>
        <end position="70"/>
    </location>
</feature>
<keyword evidence="3" id="KW-1185">Reference proteome</keyword>
<reference evidence="3" key="1">
    <citation type="submission" date="2021-02" db="EMBL/GenBank/DDBJ databases">
        <title>Leucobacter sp. CX169.</title>
        <authorList>
            <person name="Cheng Y."/>
        </authorList>
    </citation>
    <scope>NUCLEOTIDE SEQUENCE [LARGE SCALE GENOMIC DNA]</scope>
    <source>
        <strain evidence="3">JY899</strain>
    </source>
</reference>